<proteinExistence type="predicted"/>
<dbReference type="SUPFAM" id="SSF69360">
    <property type="entry name" value="Cell wall binding repeat"/>
    <property type="match status" value="1"/>
</dbReference>
<dbReference type="AlphaFoldDB" id="A0A9P4DN19"/>
<dbReference type="PANTHER" id="PTHR37841">
    <property type="entry name" value="GLR2918 PROTEIN"/>
    <property type="match status" value="1"/>
</dbReference>
<evidence type="ECO:0000313" key="1">
    <source>
        <dbReference type="EMBL" id="KAA2558812.1"/>
    </source>
</evidence>
<dbReference type="Proteomes" id="UP000323119">
    <property type="component" value="Unassembled WGS sequence"/>
</dbReference>
<sequence length="407" mass="44226">MIKHRIMSVATLLGGVIFTGHVVAQSPEVARRLDAKYDVVWPAVDGLIRVNKGGYRIPDSRMKSNGKYGYADTLGQVVVPPAYDDAADFGNGHAVVGRKAGDGRMLYGLIDRSGRVVVPLEWERLGGVRNGVCVARTGTAAKREFSLADTLGNVRSLGYDYCSDFSNGLARVGVGAYVEKENVAGITLRDAYEFCGKFGYIAPDGGIVIPVQFDDARDFAQDGLAPVGIQGKYYVKWGFIDKSGRQVVPCNFYSAEEFLGDRAVVSKVVAGGKLAYGYIDRSGKEVIPCQFDMASGFRFANTWVGMEQDGEYTYTLIGPNGETVLPFRVGDLQDGGKYGHAAASISDATGRKRFGIVANNGKVILPFEYDHIAIFSEWDAANNRWQESAMGTKDGQNFSFDISRRGE</sequence>
<reference evidence="1 2" key="1">
    <citation type="journal article" date="2019" name="Nat. Med.">
        <title>A library of human gut bacterial isolates paired with longitudinal multiomics data enables mechanistic microbiome research.</title>
        <authorList>
            <person name="Poyet M."/>
            <person name="Groussin M."/>
            <person name="Gibbons S.M."/>
            <person name="Avila-Pacheco J."/>
            <person name="Jiang X."/>
            <person name="Kearney S.M."/>
            <person name="Perrotta A.R."/>
            <person name="Berdy B."/>
            <person name="Zhao S."/>
            <person name="Lieberman T.D."/>
            <person name="Swanson P.K."/>
            <person name="Smith M."/>
            <person name="Roesemann S."/>
            <person name="Alexander J.E."/>
            <person name="Rich S.A."/>
            <person name="Livny J."/>
            <person name="Vlamakis H."/>
            <person name="Clish C."/>
            <person name="Bullock K."/>
            <person name="Deik A."/>
            <person name="Scott J."/>
            <person name="Pierce K.A."/>
            <person name="Xavier R.J."/>
            <person name="Alm E.J."/>
        </authorList>
    </citation>
    <scope>NUCLEOTIDE SEQUENCE [LARGE SCALE GENOMIC DNA]</scope>
    <source>
        <strain evidence="1 2">BIOML-A204</strain>
    </source>
</reference>
<dbReference type="Pfam" id="PF14903">
    <property type="entry name" value="WG_beta_rep"/>
    <property type="match status" value="7"/>
</dbReference>
<protein>
    <submittedName>
        <fullName evidence="1">WG repeat-containing protein</fullName>
    </submittedName>
</protein>
<gene>
    <name evidence="1" type="ORF">F2S36_12370</name>
</gene>
<comment type="caution">
    <text evidence="1">The sequence shown here is derived from an EMBL/GenBank/DDBJ whole genome shotgun (WGS) entry which is preliminary data.</text>
</comment>
<evidence type="ECO:0000313" key="2">
    <source>
        <dbReference type="Proteomes" id="UP000323119"/>
    </source>
</evidence>
<dbReference type="PANTHER" id="PTHR37841:SF1">
    <property type="entry name" value="DUF3298 DOMAIN-CONTAINING PROTEIN"/>
    <property type="match status" value="1"/>
</dbReference>
<dbReference type="InterPro" id="IPR032774">
    <property type="entry name" value="WG_beta_rep"/>
</dbReference>
<dbReference type="RefSeq" id="WP_055201820.1">
    <property type="nucleotide sequence ID" value="NZ_JADMQE010000004.1"/>
</dbReference>
<organism evidence="1 2">
    <name type="scientific">Alistipes onderdonkii</name>
    <dbReference type="NCBI Taxonomy" id="328813"/>
    <lineage>
        <taxon>Bacteria</taxon>
        <taxon>Pseudomonadati</taxon>
        <taxon>Bacteroidota</taxon>
        <taxon>Bacteroidia</taxon>
        <taxon>Bacteroidales</taxon>
        <taxon>Rikenellaceae</taxon>
        <taxon>Alistipes</taxon>
    </lineage>
</organism>
<name>A0A9P4DN19_9BACT</name>
<accession>A0A9P4DN19</accession>
<dbReference type="EMBL" id="VVUY01000012">
    <property type="protein sequence ID" value="KAA2558812.1"/>
    <property type="molecule type" value="Genomic_DNA"/>
</dbReference>